<dbReference type="InterPro" id="IPR014724">
    <property type="entry name" value="RNA_pol_RPB2_OB-fold"/>
</dbReference>
<dbReference type="Gene3D" id="2.40.50.150">
    <property type="match status" value="1"/>
</dbReference>
<dbReference type="Gene3D" id="3.90.1110.10">
    <property type="entry name" value="RNA polymerase Rpb2, domain 2"/>
    <property type="match status" value="1"/>
</dbReference>
<sequence>MPQKVAKSQDKPPEKAGVEQWTPFDHPHYVQFNAPVDAWGARLLNDSVKPHVDSFNLFTNEILGLMPDDISPAEMTWHDGTTVRCWLSDLALHQPIRGEDVLDPRLLPTHCRQAHITYSGELSGTVNVSLGTGEPPVQMARVPLGLVPIMVRSEACHLHGMPPSKMVQCGEDPDERGGYFIVNGNEKVVRLLIMPKSNFPVALYRPSFSNRGPLYSAYAVQMRSMRPDLTTQTVTMHYRKDGTCWVRFTYLKNEYLIPLMLLLKCLAPDELNSERSLFELLCDGLMADTFVAERVTCMLEQMRTHPELKHVHSREDALYYLGSKFEVVFREKRGAGVSLDGIALEVDDSAMSPVEKSVSVARRLLDSLVLVHCPKGAEGGKAKVDCLVLIFRKLMALVRGDIAPDNADAMDVQELLLPGQLFGALLKEVLQSSLLRLEGALAKKSRQAQVGKGRAPTVLSAELIRNTFMGVCDVTKRMESFLATGNLTSRSGLDLQQTTGFTVVADKLNAYRYLSHFRAVHRGSFFQEMKTTSVRKLLPETWGFLCPVHTPDGTPCGLLNHLAAPCQPVVRVASPEGVIPGLEAELASLGVQLVRSSKTSTANYGAGENAYVTLDGRVLGKVARSRLEPVAEELRRLKIDKNCPGIPADLEIVACQIPASFEGLWLFTGPCRMVRPVRDLKTGNEELVGPMEQVFLKIAATREDLEASKNKSDIPENIPIKYTHIELSPISMLSVIAGLTPFSNHNQSPRNMYQCQMLKQTMAIPYLNHPYRTDNKVYKITYPQFPMVRTTVLSEANFDVKPAGTNAIVAVIAHSGFDMEDALIISKGSYDRGFKHGSVYKTKVINCPPKGTVGSRLTQFRADNHSVKGEKVVKDLDYDGIPYIGQQVREGDPICRVLNKGTGEAKLEKYKEGEVAWVEQVNMIGGGGWWGGGAGARNPGGIKDGSERMSIKLRLPRNPVVGDKFSSRHGQKGVMAILWPQADMPFSGTSGISPDIMFNPHGMPSRMTIGMLIEFMAGKAAALTGMPVVNANSFRQYRGKGLLDTEHNNEKDPYAPGDTTAHEYFGETLKKFGYEYLGAEELYSALLADRLLKCSDACEDWVCPECGSILSYAHSPETVKRYSGREAAAQAPICRACSTERGIEVRCAAVTLPYVFRYMSAEFASMNIRLRLRVQEDY</sequence>
<evidence type="ECO:0000313" key="15">
    <source>
        <dbReference type="EMBL" id="KAF4668704.1"/>
    </source>
</evidence>
<dbReference type="InterPro" id="IPR007645">
    <property type="entry name" value="RNA_pol_Rpb2_3"/>
</dbReference>
<gene>
    <name evidence="15" type="primary">POLR1B</name>
    <name evidence="16" type="ORF">FOL46_004986</name>
    <name evidence="15" type="ORF">FOZ61_005956</name>
</gene>
<dbReference type="GO" id="GO:0005634">
    <property type="term" value="C:nucleus"/>
    <property type="evidence" value="ECO:0007669"/>
    <property type="project" value="UniProtKB-SubCell"/>
</dbReference>
<comment type="caution">
    <text evidence="15">The sequence shown here is derived from an EMBL/GenBank/DDBJ whole genome shotgun (WGS) entry which is preliminary data.</text>
</comment>
<dbReference type="GO" id="GO:0032549">
    <property type="term" value="F:ribonucleoside binding"/>
    <property type="evidence" value="ECO:0007669"/>
    <property type="project" value="InterPro"/>
</dbReference>
<dbReference type="Pfam" id="PF04563">
    <property type="entry name" value="RNA_pol_Rpb2_1"/>
    <property type="match status" value="1"/>
</dbReference>
<evidence type="ECO:0000313" key="16">
    <source>
        <dbReference type="EMBL" id="KAF4674425.1"/>
    </source>
</evidence>
<evidence type="ECO:0000256" key="7">
    <source>
        <dbReference type="ARBA" id="ARBA00023163"/>
    </source>
</evidence>
<proteinExistence type="inferred from homology"/>
<dbReference type="InterPro" id="IPR037034">
    <property type="entry name" value="RNA_pol_Rpb2_2_sf"/>
</dbReference>
<keyword evidence="8" id="KW-0539">Nucleus</keyword>
<evidence type="ECO:0000256" key="10">
    <source>
        <dbReference type="SAM" id="MobiDB-lite"/>
    </source>
</evidence>
<name>A0A7J6MAZ8_PEROL</name>
<evidence type="ECO:0000259" key="14">
    <source>
        <dbReference type="Pfam" id="PF06883"/>
    </source>
</evidence>
<accession>A0A7J6MAZ8</accession>
<feature type="domain" description="RNA polymerase Rpb2" evidence="13">
    <location>
        <begin position="503"/>
        <end position="567"/>
    </location>
</feature>
<feature type="domain" description="DNA-directed RNA polymerase subunit 2 hybrid-binding" evidence="11">
    <location>
        <begin position="736"/>
        <end position="1085"/>
    </location>
</feature>
<evidence type="ECO:0000259" key="13">
    <source>
        <dbReference type="Pfam" id="PF04565"/>
    </source>
</evidence>
<feature type="domain" description="DNA-directed RNA polymerase I subunit RPA2" evidence="14">
    <location>
        <begin position="619"/>
        <end position="675"/>
    </location>
</feature>
<comment type="similarity">
    <text evidence="2 9">Belongs to the RNA polymerase beta chain family.</text>
</comment>
<evidence type="ECO:0000256" key="1">
    <source>
        <dbReference type="ARBA" id="ARBA00004123"/>
    </source>
</evidence>
<dbReference type="Gene3D" id="3.90.1100.10">
    <property type="match status" value="2"/>
</dbReference>
<evidence type="ECO:0000259" key="12">
    <source>
        <dbReference type="Pfam" id="PF04563"/>
    </source>
</evidence>
<dbReference type="EC" id="2.7.7.6" evidence="3"/>
<evidence type="ECO:0000256" key="5">
    <source>
        <dbReference type="ARBA" id="ARBA00022679"/>
    </source>
</evidence>
<dbReference type="SUPFAM" id="SSF64484">
    <property type="entry name" value="beta and beta-prime subunits of DNA dependent RNA-polymerase"/>
    <property type="match status" value="1"/>
</dbReference>
<feature type="region of interest" description="Disordered" evidence="10">
    <location>
        <begin position="1"/>
        <end position="20"/>
    </location>
</feature>
<evidence type="ECO:0000256" key="4">
    <source>
        <dbReference type="ARBA" id="ARBA00022478"/>
    </source>
</evidence>
<dbReference type="Gene3D" id="2.40.270.10">
    <property type="entry name" value="DNA-directed RNA polymerase, subunit 2, domain 6"/>
    <property type="match status" value="1"/>
</dbReference>
<keyword evidence="4 15" id="KW-0240">DNA-directed RNA polymerase</keyword>
<evidence type="ECO:0000256" key="2">
    <source>
        <dbReference type="ARBA" id="ARBA00006835"/>
    </source>
</evidence>
<dbReference type="Pfam" id="PF00562">
    <property type="entry name" value="RNA_pol_Rpb2_6"/>
    <property type="match status" value="1"/>
</dbReference>
<protein>
    <recommendedName>
        <fullName evidence="3">DNA-directed RNA polymerase</fullName>
        <ecNumber evidence="3">2.7.7.6</ecNumber>
    </recommendedName>
</protein>
<reference evidence="17 18" key="1">
    <citation type="submission" date="2020-04" db="EMBL/GenBank/DDBJ databases">
        <title>Perkinsus olseni comparative genomics.</title>
        <authorList>
            <person name="Bogema D.R."/>
        </authorList>
    </citation>
    <scope>NUCLEOTIDE SEQUENCE [LARGE SCALE GENOMIC DNA]</scope>
    <source>
        <strain evidence="15">ATCC PRA-179</strain>
        <strain evidence="16">ATCC PRA-31</strain>
    </source>
</reference>
<evidence type="ECO:0000256" key="8">
    <source>
        <dbReference type="ARBA" id="ARBA00023242"/>
    </source>
</evidence>
<dbReference type="CDD" id="cd00653">
    <property type="entry name" value="RNA_pol_B_RPB2"/>
    <property type="match status" value="1"/>
</dbReference>
<evidence type="ECO:0000256" key="6">
    <source>
        <dbReference type="ARBA" id="ARBA00022695"/>
    </source>
</evidence>
<dbReference type="InterPro" id="IPR015712">
    <property type="entry name" value="DNA-dir_RNA_pol_su2"/>
</dbReference>
<dbReference type="InterPro" id="IPR007120">
    <property type="entry name" value="DNA-dir_RNAP_su2_dom"/>
</dbReference>
<evidence type="ECO:0000313" key="18">
    <source>
        <dbReference type="Proteomes" id="UP000572268"/>
    </source>
</evidence>
<dbReference type="AlphaFoldDB" id="A0A7J6MAZ8"/>
<dbReference type="GO" id="GO:0003677">
    <property type="term" value="F:DNA binding"/>
    <property type="evidence" value="ECO:0007669"/>
    <property type="project" value="InterPro"/>
</dbReference>
<dbReference type="InterPro" id="IPR007121">
    <property type="entry name" value="RNA_pol_bsu_CS"/>
</dbReference>
<dbReference type="EMBL" id="JABAHT010000033">
    <property type="protein sequence ID" value="KAF4668704.1"/>
    <property type="molecule type" value="Genomic_DNA"/>
</dbReference>
<dbReference type="OrthoDB" id="10248617at2759"/>
<evidence type="ECO:0000256" key="3">
    <source>
        <dbReference type="ARBA" id="ARBA00012418"/>
    </source>
</evidence>
<dbReference type="InterPro" id="IPR007644">
    <property type="entry name" value="RNA_pol_bsu_protrusion"/>
</dbReference>
<evidence type="ECO:0000259" key="11">
    <source>
        <dbReference type="Pfam" id="PF00562"/>
    </source>
</evidence>
<dbReference type="InterPro" id="IPR009674">
    <property type="entry name" value="Rpa2_dom_4"/>
</dbReference>
<feature type="domain" description="RNA polymerase beta subunit protrusion" evidence="12">
    <location>
        <begin position="48"/>
        <end position="444"/>
    </location>
</feature>
<feature type="compositionally biased region" description="Basic and acidic residues" evidence="10">
    <location>
        <begin position="7"/>
        <end position="17"/>
    </location>
</feature>
<dbReference type="Proteomes" id="UP000572268">
    <property type="component" value="Unassembled WGS sequence"/>
</dbReference>
<dbReference type="Pfam" id="PF04565">
    <property type="entry name" value="RNA_pol_Rpb2_3"/>
    <property type="match status" value="1"/>
</dbReference>
<keyword evidence="5" id="KW-0808">Transferase</keyword>
<evidence type="ECO:0000256" key="9">
    <source>
        <dbReference type="RuleBase" id="RU000434"/>
    </source>
</evidence>
<dbReference type="GO" id="GO:0003899">
    <property type="term" value="F:DNA-directed RNA polymerase activity"/>
    <property type="evidence" value="ECO:0007669"/>
    <property type="project" value="UniProtKB-EC"/>
</dbReference>
<dbReference type="Proteomes" id="UP000570595">
    <property type="component" value="Unassembled WGS sequence"/>
</dbReference>
<comment type="subcellular location">
    <subcellularLocation>
        <location evidence="1">Nucleus</location>
    </subcellularLocation>
</comment>
<evidence type="ECO:0000313" key="17">
    <source>
        <dbReference type="Proteomes" id="UP000570595"/>
    </source>
</evidence>
<organism evidence="15 17">
    <name type="scientific">Perkinsus olseni</name>
    <name type="common">Perkinsus atlanticus</name>
    <dbReference type="NCBI Taxonomy" id="32597"/>
    <lineage>
        <taxon>Eukaryota</taxon>
        <taxon>Sar</taxon>
        <taxon>Alveolata</taxon>
        <taxon>Perkinsozoa</taxon>
        <taxon>Perkinsea</taxon>
        <taxon>Perkinsida</taxon>
        <taxon>Perkinsidae</taxon>
        <taxon>Perkinsus</taxon>
    </lineage>
</organism>
<dbReference type="PROSITE" id="PS01166">
    <property type="entry name" value="RNA_POL_BETA"/>
    <property type="match status" value="1"/>
</dbReference>
<dbReference type="EMBL" id="JABANN010000030">
    <property type="protein sequence ID" value="KAF4674425.1"/>
    <property type="molecule type" value="Genomic_DNA"/>
</dbReference>
<dbReference type="Pfam" id="PF06883">
    <property type="entry name" value="RNA_pol_Rpa2_4"/>
    <property type="match status" value="1"/>
</dbReference>
<dbReference type="PANTHER" id="PTHR20856">
    <property type="entry name" value="DNA-DIRECTED RNA POLYMERASE I SUBUNIT 2"/>
    <property type="match status" value="1"/>
</dbReference>
<dbReference type="GO" id="GO:0000428">
    <property type="term" value="C:DNA-directed RNA polymerase complex"/>
    <property type="evidence" value="ECO:0007669"/>
    <property type="project" value="UniProtKB-KW"/>
</dbReference>
<keyword evidence="6" id="KW-0548">Nucleotidyltransferase</keyword>
<dbReference type="GO" id="GO:0006351">
    <property type="term" value="P:DNA-templated transcription"/>
    <property type="evidence" value="ECO:0007669"/>
    <property type="project" value="InterPro"/>
</dbReference>
<dbReference type="InterPro" id="IPR037033">
    <property type="entry name" value="DNA-dir_RNAP_su2_hyb_sf"/>
</dbReference>
<keyword evidence="7" id="KW-0804">Transcription</keyword>